<feature type="region of interest" description="Disordered" evidence="4">
    <location>
        <begin position="1"/>
        <end position="27"/>
    </location>
</feature>
<dbReference type="EMBL" id="JAPWDV010000001">
    <property type="protein sequence ID" value="KAJ6222029.1"/>
    <property type="molecule type" value="Genomic_DNA"/>
</dbReference>
<dbReference type="Pfam" id="PF08583">
    <property type="entry name" value="Cmc1"/>
    <property type="match status" value="1"/>
</dbReference>
<dbReference type="Proteomes" id="UP001142055">
    <property type="component" value="Chromosome 1"/>
</dbReference>
<keyword evidence="2" id="KW-1015">Disulfide bond</keyword>
<evidence type="ECO:0000313" key="6">
    <source>
        <dbReference type="Proteomes" id="UP001142055"/>
    </source>
</evidence>
<feature type="region of interest" description="Disordered" evidence="4">
    <location>
        <begin position="113"/>
        <end position="138"/>
    </location>
</feature>
<keyword evidence="6" id="KW-1185">Reference proteome</keyword>
<evidence type="ECO:0000256" key="1">
    <source>
        <dbReference type="ARBA" id="ARBA00007347"/>
    </source>
</evidence>
<comment type="similarity">
    <text evidence="1 3">Belongs to the CMC family.</text>
</comment>
<organism evidence="5 6">
    <name type="scientific">Blomia tropicalis</name>
    <name type="common">Mite</name>
    <dbReference type="NCBI Taxonomy" id="40697"/>
    <lineage>
        <taxon>Eukaryota</taxon>
        <taxon>Metazoa</taxon>
        <taxon>Ecdysozoa</taxon>
        <taxon>Arthropoda</taxon>
        <taxon>Chelicerata</taxon>
        <taxon>Arachnida</taxon>
        <taxon>Acari</taxon>
        <taxon>Acariformes</taxon>
        <taxon>Sarcoptiformes</taxon>
        <taxon>Astigmata</taxon>
        <taxon>Glycyphagoidea</taxon>
        <taxon>Echimyopodidae</taxon>
        <taxon>Blomia</taxon>
    </lineage>
</organism>
<dbReference type="OrthoDB" id="6224010at2759"/>
<reference evidence="5" key="1">
    <citation type="submission" date="2022-12" db="EMBL/GenBank/DDBJ databases">
        <title>Genome assemblies of Blomia tropicalis.</title>
        <authorList>
            <person name="Cui Y."/>
        </authorList>
    </citation>
    <scope>NUCLEOTIDE SEQUENCE</scope>
    <source>
        <tissue evidence="5">Adult mites</tissue>
    </source>
</reference>
<dbReference type="GO" id="GO:0005739">
    <property type="term" value="C:mitochondrion"/>
    <property type="evidence" value="ECO:0007669"/>
    <property type="project" value="UniProtKB-SubCell"/>
</dbReference>
<dbReference type="InterPro" id="IPR013892">
    <property type="entry name" value="Cyt_c_biogenesis_Cmc1-like"/>
</dbReference>
<keyword evidence="3" id="KW-0496">Mitochondrion</keyword>
<dbReference type="AlphaFoldDB" id="A0A9Q0MAJ5"/>
<name>A0A9Q0MAJ5_BLOTA</name>
<feature type="compositionally biased region" description="Polar residues" evidence="4">
    <location>
        <begin position="1"/>
        <end position="11"/>
    </location>
</feature>
<accession>A0A9Q0MAJ5</accession>
<protein>
    <recommendedName>
        <fullName evidence="3">COX assembly mitochondrial protein</fullName>
    </recommendedName>
</protein>
<gene>
    <name evidence="5" type="ORF">RDWZM_000574</name>
</gene>
<dbReference type="PROSITE" id="PS51808">
    <property type="entry name" value="CHCH"/>
    <property type="match status" value="1"/>
</dbReference>
<evidence type="ECO:0000256" key="3">
    <source>
        <dbReference type="RuleBase" id="RU364104"/>
    </source>
</evidence>
<sequence length="138" mass="15765">MESNKTSSSDVVSGKLSTGPMGLGDPSDRTLRKVEIEVLIPKLVRERCKTEPDKCALVKADFDKCCLDSGGISMVYKCREENRLFQECMNKWFNDQTFIDECREQYLAKRAQFRTTGEKQRPKRKNKKTDEIDSGNAS</sequence>
<comment type="caution">
    <text evidence="5">The sequence shown here is derived from an EMBL/GenBank/DDBJ whole genome shotgun (WGS) entry which is preliminary data.</text>
</comment>
<evidence type="ECO:0000256" key="2">
    <source>
        <dbReference type="ARBA" id="ARBA00023157"/>
    </source>
</evidence>
<evidence type="ECO:0000313" key="5">
    <source>
        <dbReference type="EMBL" id="KAJ6222029.1"/>
    </source>
</evidence>
<comment type="subcellular location">
    <subcellularLocation>
        <location evidence="3">Mitochondrion</location>
    </subcellularLocation>
</comment>
<proteinExistence type="inferred from homology"/>
<dbReference type="OMA" id="NIMPHYS"/>
<evidence type="ECO:0000256" key="4">
    <source>
        <dbReference type="SAM" id="MobiDB-lite"/>
    </source>
</evidence>